<dbReference type="CDD" id="cd16333">
    <property type="entry name" value="RELM"/>
    <property type="match status" value="1"/>
</dbReference>
<name>A0AAW0J3S0_MYOGA</name>
<dbReference type="EMBL" id="JBBHLL010000066">
    <property type="protein sequence ID" value="KAK7821260.1"/>
    <property type="molecule type" value="Genomic_DNA"/>
</dbReference>
<proteinExistence type="inferred from homology"/>
<keyword evidence="7" id="KW-1133">Transmembrane helix</keyword>
<sequence>MKTTTCSLLLIIFLFQLMVPGNTGQNLESLLEKKIREYFALQASRHSPVTKSFSCTSVKAMGRLASCPAGMVATGCSCGFACGSWNVQNENICHCLTLTFNRMKSATFCLFIFISLLLLMVPVHTRESANSLLEKKIKELLNYQDGCPSAVTQTLSCTSVKAMGTLASCPAGMVATGCSCGFACGSWNIQNENVCHCLCPIIDWTVARCCHLA</sequence>
<dbReference type="Proteomes" id="UP001488838">
    <property type="component" value="Unassembled WGS sequence"/>
</dbReference>
<dbReference type="SUPFAM" id="SSF111423">
    <property type="entry name" value="Resistin"/>
    <property type="match status" value="2"/>
</dbReference>
<dbReference type="FunFam" id="2.60.40.4230:FF:000001">
    <property type="entry name" value="Resistin-like beta"/>
    <property type="match status" value="1"/>
</dbReference>
<dbReference type="InterPro" id="IPR036262">
    <property type="entry name" value="Resistin-like_sf"/>
</dbReference>
<keyword evidence="6" id="KW-1015">Disulfide bond</keyword>
<feature type="chain" id="PRO_5043990438" description="Resistin-like beta" evidence="8">
    <location>
        <begin position="25"/>
        <end position="213"/>
    </location>
</feature>
<dbReference type="AlphaFoldDB" id="A0AAW0J3S0"/>
<evidence type="ECO:0000256" key="3">
    <source>
        <dbReference type="ARBA" id="ARBA00022525"/>
    </source>
</evidence>
<feature type="transmembrane region" description="Helical" evidence="7">
    <location>
        <begin position="105"/>
        <end position="123"/>
    </location>
</feature>
<dbReference type="Gene3D" id="2.60.40.4230">
    <property type="entry name" value="Resistin head domain"/>
    <property type="match status" value="2"/>
</dbReference>
<evidence type="ECO:0000313" key="9">
    <source>
        <dbReference type="EMBL" id="KAK7821260.1"/>
    </source>
</evidence>
<evidence type="ECO:0000256" key="8">
    <source>
        <dbReference type="SAM" id="SignalP"/>
    </source>
</evidence>
<keyword evidence="7" id="KW-0472">Membrane</keyword>
<comment type="subcellular location">
    <subcellularLocation>
        <location evidence="1">Secreted</location>
    </subcellularLocation>
</comment>
<organism evidence="9 10">
    <name type="scientific">Myodes glareolus</name>
    <name type="common">Bank vole</name>
    <name type="synonym">Clethrionomys glareolus</name>
    <dbReference type="NCBI Taxonomy" id="447135"/>
    <lineage>
        <taxon>Eukaryota</taxon>
        <taxon>Metazoa</taxon>
        <taxon>Chordata</taxon>
        <taxon>Craniata</taxon>
        <taxon>Vertebrata</taxon>
        <taxon>Euteleostomi</taxon>
        <taxon>Mammalia</taxon>
        <taxon>Eutheria</taxon>
        <taxon>Euarchontoglires</taxon>
        <taxon>Glires</taxon>
        <taxon>Rodentia</taxon>
        <taxon>Myomorpha</taxon>
        <taxon>Muroidea</taxon>
        <taxon>Cricetidae</taxon>
        <taxon>Arvicolinae</taxon>
        <taxon>Myodes</taxon>
    </lineage>
</organism>
<evidence type="ECO:0000256" key="2">
    <source>
        <dbReference type="ARBA" id="ARBA00007258"/>
    </source>
</evidence>
<feature type="signal peptide" evidence="8">
    <location>
        <begin position="1"/>
        <end position="24"/>
    </location>
</feature>
<dbReference type="PANTHER" id="PTHR21101:SF5">
    <property type="entry name" value="RESISTIN-LIKE ALPHA"/>
    <property type="match status" value="1"/>
</dbReference>
<dbReference type="PANTHER" id="PTHR21101">
    <property type="entry name" value="RESISTIN"/>
    <property type="match status" value="1"/>
</dbReference>
<accession>A0AAW0J3S0</accession>
<keyword evidence="3" id="KW-0964">Secreted</keyword>
<evidence type="ECO:0000256" key="4">
    <source>
        <dbReference type="ARBA" id="ARBA00022702"/>
    </source>
</evidence>
<evidence type="ECO:0000256" key="6">
    <source>
        <dbReference type="ARBA" id="ARBA00023157"/>
    </source>
</evidence>
<dbReference type="GO" id="GO:0005615">
    <property type="term" value="C:extracellular space"/>
    <property type="evidence" value="ECO:0007669"/>
    <property type="project" value="TreeGrafter"/>
</dbReference>
<dbReference type="InterPro" id="IPR009714">
    <property type="entry name" value="RELM"/>
</dbReference>
<reference evidence="9 10" key="1">
    <citation type="journal article" date="2023" name="bioRxiv">
        <title>Conserved and derived expression patterns and positive selection on dental genes reveal complex evolutionary context of ever-growing rodent molars.</title>
        <authorList>
            <person name="Calamari Z.T."/>
            <person name="Song A."/>
            <person name="Cohen E."/>
            <person name="Akter M."/>
            <person name="Roy R.D."/>
            <person name="Hallikas O."/>
            <person name="Christensen M.M."/>
            <person name="Li P."/>
            <person name="Marangoni P."/>
            <person name="Jernvall J."/>
            <person name="Klein O.D."/>
        </authorList>
    </citation>
    <scope>NUCLEOTIDE SEQUENCE [LARGE SCALE GENOMIC DNA]</scope>
    <source>
        <strain evidence="9">V071</strain>
    </source>
</reference>
<gene>
    <name evidence="9" type="ORF">U0070_000206</name>
</gene>
<protein>
    <recommendedName>
        <fullName evidence="11">Resistin-like beta</fullName>
    </recommendedName>
</protein>
<evidence type="ECO:0008006" key="11">
    <source>
        <dbReference type="Google" id="ProtNLM"/>
    </source>
</evidence>
<evidence type="ECO:0000256" key="5">
    <source>
        <dbReference type="ARBA" id="ARBA00022729"/>
    </source>
</evidence>
<dbReference type="Pfam" id="PF06954">
    <property type="entry name" value="Resistin"/>
    <property type="match status" value="2"/>
</dbReference>
<comment type="similarity">
    <text evidence="2">Belongs to the resistin/FIZZ family.</text>
</comment>
<keyword evidence="7" id="KW-0812">Transmembrane</keyword>
<keyword evidence="10" id="KW-1185">Reference proteome</keyword>
<comment type="caution">
    <text evidence="9">The sequence shown here is derived from an EMBL/GenBank/DDBJ whole genome shotgun (WGS) entry which is preliminary data.</text>
</comment>
<dbReference type="GO" id="GO:0005179">
    <property type="term" value="F:hormone activity"/>
    <property type="evidence" value="ECO:0007669"/>
    <property type="project" value="UniProtKB-KW"/>
</dbReference>
<evidence type="ECO:0000256" key="1">
    <source>
        <dbReference type="ARBA" id="ARBA00004613"/>
    </source>
</evidence>
<evidence type="ECO:0000313" key="10">
    <source>
        <dbReference type="Proteomes" id="UP001488838"/>
    </source>
</evidence>
<keyword evidence="5 8" id="KW-0732">Signal</keyword>
<evidence type="ECO:0000256" key="7">
    <source>
        <dbReference type="SAM" id="Phobius"/>
    </source>
</evidence>
<keyword evidence="4" id="KW-0372">Hormone</keyword>